<dbReference type="InterPro" id="IPR010126">
    <property type="entry name" value="Esterase_phb"/>
</dbReference>
<evidence type="ECO:0008006" key="5">
    <source>
        <dbReference type="Google" id="ProtNLM"/>
    </source>
</evidence>
<evidence type="ECO:0000313" key="3">
    <source>
        <dbReference type="EMBL" id="GAB04323.1"/>
    </source>
</evidence>
<evidence type="ECO:0000313" key="4">
    <source>
        <dbReference type="Proteomes" id="UP000006023"/>
    </source>
</evidence>
<dbReference type="InterPro" id="IPR029058">
    <property type="entry name" value="AB_hydrolase_fold"/>
</dbReference>
<dbReference type="PANTHER" id="PTHR43037">
    <property type="entry name" value="UNNAMED PRODUCT-RELATED"/>
    <property type="match status" value="1"/>
</dbReference>
<comment type="caution">
    <text evidence="3">The sequence shown here is derived from an EMBL/GenBank/DDBJ whole genome shotgun (WGS) entry which is preliminary data.</text>
</comment>
<proteinExistence type="predicted"/>
<evidence type="ECO:0000256" key="1">
    <source>
        <dbReference type="ARBA" id="ARBA00022729"/>
    </source>
</evidence>
<gene>
    <name evidence="3" type="ORF">GOAMR_19_00100</name>
</gene>
<dbReference type="eggNOG" id="COG3509">
    <property type="taxonomic scope" value="Bacteria"/>
</dbReference>
<keyword evidence="1" id="KW-0732">Signal</keyword>
<keyword evidence="2" id="KW-0378">Hydrolase</keyword>
<dbReference type="AlphaFoldDB" id="G7GL48"/>
<organism evidence="3 4">
    <name type="scientific">Gordonia amarae NBRC 15530</name>
    <dbReference type="NCBI Taxonomy" id="1075090"/>
    <lineage>
        <taxon>Bacteria</taxon>
        <taxon>Bacillati</taxon>
        <taxon>Actinomycetota</taxon>
        <taxon>Actinomycetes</taxon>
        <taxon>Mycobacteriales</taxon>
        <taxon>Gordoniaceae</taxon>
        <taxon>Gordonia</taxon>
    </lineage>
</organism>
<dbReference type="GO" id="GO:0005576">
    <property type="term" value="C:extracellular region"/>
    <property type="evidence" value="ECO:0007669"/>
    <property type="project" value="InterPro"/>
</dbReference>
<dbReference type="InterPro" id="IPR050955">
    <property type="entry name" value="Plant_Biomass_Hydrol_Est"/>
</dbReference>
<dbReference type="Pfam" id="PF10503">
    <property type="entry name" value="Esterase_PHB"/>
    <property type="match status" value="1"/>
</dbReference>
<dbReference type="PANTHER" id="PTHR43037:SF1">
    <property type="entry name" value="BLL1128 PROTEIN"/>
    <property type="match status" value="1"/>
</dbReference>
<dbReference type="STRING" id="1075090.GOAMR_19_00100"/>
<sequence>MLGGALIAVERRAPEAHGEPAIKVGTSTHSLTFGGLDRSFRIYRPATAARRAPLVVVLHGGFGSARQAEKAYGWDQQAEAGGFVVAYPDAVRRSWNAGSCCGGAASANLNDVGFVDAVVRTIARLTPIDSRRVYATGMSNGAMLALRIACESTTFAAVAPVAGTLVTACPAPRKMSVLQVHGTADPRVPYGGGPGQAFSLDGKARVDGPAIPAVNATFRAANGCAPPRTTVTGTVTTSSAQCPGGREVRLVSLAGGGHDWPTSPYHATAEIWRFFAAHPR</sequence>
<name>G7GL48_9ACTN</name>
<dbReference type="Gene3D" id="3.40.50.1820">
    <property type="entry name" value="alpha/beta hydrolase"/>
    <property type="match status" value="1"/>
</dbReference>
<evidence type="ECO:0000256" key="2">
    <source>
        <dbReference type="ARBA" id="ARBA00022801"/>
    </source>
</evidence>
<protein>
    <recommendedName>
        <fullName evidence="5">Polyhydroxybutyrate depolymerase</fullName>
    </recommendedName>
</protein>
<keyword evidence="4" id="KW-1185">Reference proteome</keyword>
<dbReference type="SUPFAM" id="SSF53474">
    <property type="entry name" value="alpha/beta-Hydrolases"/>
    <property type="match status" value="1"/>
</dbReference>
<accession>G7GL48</accession>
<reference evidence="3 4" key="1">
    <citation type="submission" date="2011-11" db="EMBL/GenBank/DDBJ databases">
        <title>Whole genome shotgun sequence of Gordonia amarae NBRC 15530.</title>
        <authorList>
            <person name="Takarada H."/>
            <person name="Hosoyama A."/>
            <person name="Tsuchikane K."/>
            <person name="Katsumata H."/>
            <person name="Yamazaki S."/>
            <person name="Fujita N."/>
        </authorList>
    </citation>
    <scope>NUCLEOTIDE SEQUENCE [LARGE SCALE GENOMIC DNA]</scope>
    <source>
        <strain evidence="3 4">NBRC 15530</strain>
    </source>
</reference>
<dbReference type="EMBL" id="BAED01000019">
    <property type="protein sequence ID" value="GAB04323.1"/>
    <property type="molecule type" value="Genomic_DNA"/>
</dbReference>
<dbReference type="GO" id="GO:0016787">
    <property type="term" value="F:hydrolase activity"/>
    <property type="evidence" value="ECO:0007669"/>
    <property type="project" value="UniProtKB-KW"/>
</dbReference>
<dbReference type="Proteomes" id="UP000006023">
    <property type="component" value="Unassembled WGS sequence"/>
</dbReference>